<evidence type="ECO:0000313" key="1">
    <source>
        <dbReference type="EMBL" id="MBA0643626.1"/>
    </source>
</evidence>
<dbReference type="AlphaFoldDB" id="A0A7J8TZF6"/>
<gene>
    <name evidence="1" type="ORF">Goklo_027897</name>
</gene>
<dbReference type="Proteomes" id="UP000593573">
    <property type="component" value="Unassembled WGS sequence"/>
</dbReference>
<evidence type="ECO:0000313" key="2">
    <source>
        <dbReference type="Proteomes" id="UP000593573"/>
    </source>
</evidence>
<proteinExistence type="predicted"/>
<accession>A0A7J8TZF6</accession>
<sequence length="44" mass="4984">MVRLTIEYEGDEKLADVVSHVNVKPLEMMAEIIGKHLCQNKSTL</sequence>
<organism evidence="1 2">
    <name type="scientific">Gossypium klotzschianum</name>
    <dbReference type="NCBI Taxonomy" id="34286"/>
    <lineage>
        <taxon>Eukaryota</taxon>
        <taxon>Viridiplantae</taxon>
        <taxon>Streptophyta</taxon>
        <taxon>Embryophyta</taxon>
        <taxon>Tracheophyta</taxon>
        <taxon>Spermatophyta</taxon>
        <taxon>Magnoliopsida</taxon>
        <taxon>eudicotyledons</taxon>
        <taxon>Gunneridae</taxon>
        <taxon>Pentapetalae</taxon>
        <taxon>rosids</taxon>
        <taxon>malvids</taxon>
        <taxon>Malvales</taxon>
        <taxon>Malvaceae</taxon>
        <taxon>Malvoideae</taxon>
        <taxon>Gossypium</taxon>
    </lineage>
</organism>
<dbReference type="EMBL" id="JABFAB010000003">
    <property type="protein sequence ID" value="MBA0643626.1"/>
    <property type="molecule type" value="Genomic_DNA"/>
</dbReference>
<evidence type="ECO:0008006" key="3">
    <source>
        <dbReference type="Google" id="ProtNLM"/>
    </source>
</evidence>
<keyword evidence="2" id="KW-1185">Reference proteome</keyword>
<protein>
    <recommendedName>
        <fullName evidence="3">Bet v I/Major latex protein domain-containing protein</fullName>
    </recommendedName>
</protein>
<comment type="caution">
    <text evidence="1">The sequence shown here is derived from an EMBL/GenBank/DDBJ whole genome shotgun (WGS) entry which is preliminary data.</text>
</comment>
<name>A0A7J8TZF6_9ROSI</name>
<dbReference type="OrthoDB" id="1879545at2759"/>
<reference evidence="1 2" key="1">
    <citation type="journal article" date="2019" name="Genome Biol. Evol.">
        <title>Insights into the evolution of the New World diploid cottons (Gossypium, subgenus Houzingenia) based on genome sequencing.</title>
        <authorList>
            <person name="Grover C.E."/>
            <person name="Arick M.A. 2nd"/>
            <person name="Thrash A."/>
            <person name="Conover J.L."/>
            <person name="Sanders W.S."/>
            <person name="Peterson D.G."/>
            <person name="Frelichowski J.E."/>
            <person name="Scheffler J.A."/>
            <person name="Scheffler B.E."/>
            <person name="Wendel J.F."/>
        </authorList>
    </citation>
    <scope>NUCLEOTIDE SEQUENCE [LARGE SCALE GENOMIC DNA]</scope>
    <source>
        <strain evidence="1">57</strain>
        <tissue evidence="1">Leaf</tissue>
    </source>
</reference>